<feature type="non-terminal residue" evidence="2">
    <location>
        <position position="1"/>
    </location>
</feature>
<keyword evidence="2" id="KW-0808">Transferase</keyword>
<gene>
    <name evidence="2" type="ORF">AVDCRST_MAG77-1999</name>
</gene>
<proteinExistence type="predicted"/>
<reference evidence="2" key="1">
    <citation type="submission" date="2020-02" db="EMBL/GenBank/DDBJ databases">
        <authorList>
            <person name="Meier V. D."/>
        </authorList>
    </citation>
    <scope>NUCLEOTIDE SEQUENCE</scope>
    <source>
        <strain evidence="2">AVDCRST_MAG77</strain>
    </source>
</reference>
<evidence type="ECO:0000313" key="2">
    <source>
        <dbReference type="EMBL" id="CAA9210016.1"/>
    </source>
</evidence>
<feature type="compositionally biased region" description="Gly residues" evidence="1">
    <location>
        <begin position="86"/>
        <end position="99"/>
    </location>
</feature>
<feature type="compositionally biased region" description="Gly residues" evidence="1">
    <location>
        <begin position="152"/>
        <end position="169"/>
    </location>
</feature>
<dbReference type="GO" id="GO:0004588">
    <property type="term" value="F:orotate phosphoribosyltransferase activity"/>
    <property type="evidence" value="ECO:0007669"/>
    <property type="project" value="UniProtKB-EC"/>
</dbReference>
<keyword evidence="2" id="KW-0328">Glycosyltransferase</keyword>
<feature type="region of interest" description="Disordered" evidence="1">
    <location>
        <begin position="25"/>
        <end position="182"/>
    </location>
</feature>
<organism evidence="2">
    <name type="scientific">uncultured Chloroflexota bacterium</name>
    <dbReference type="NCBI Taxonomy" id="166587"/>
    <lineage>
        <taxon>Bacteria</taxon>
        <taxon>Bacillati</taxon>
        <taxon>Chloroflexota</taxon>
        <taxon>environmental samples</taxon>
    </lineage>
</organism>
<dbReference type="EC" id="2.4.2.10" evidence="2"/>
<sequence>GGDCGSRGPEPATRRAARLADALRGAARDVHAGVGRSQRLLRRLPGGDDDAARDASDRRADAAGVGRPAGRAERGRTGDRGRPHRSGGGILQPGPGAGQRQGAPNVHGAKGAQGPRHGQAGGGGIPAGAGSAGGNRGRRVDQGRLGAHRDPGGGARDTGQGSASGGDPGPGRRWIRPPARDGLRGALHLHSERFSEGL</sequence>
<name>A0A6J4H0G1_9CHLR</name>
<feature type="compositionally biased region" description="Basic and acidic residues" evidence="1">
    <location>
        <begin position="138"/>
        <end position="151"/>
    </location>
</feature>
<feature type="compositionally biased region" description="Basic and acidic residues" evidence="1">
    <location>
        <begin position="50"/>
        <end position="61"/>
    </location>
</feature>
<protein>
    <submittedName>
        <fullName evidence="2">Orotate phosphoribosyltransferase</fullName>
        <ecNumber evidence="2">2.4.2.10</ecNumber>
    </submittedName>
</protein>
<feature type="compositionally biased region" description="Gly residues" evidence="1">
    <location>
        <begin position="119"/>
        <end position="135"/>
    </location>
</feature>
<dbReference type="EMBL" id="CADCTC010000001">
    <property type="protein sequence ID" value="CAA9210016.1"/>
    <property type="molecule type" value="Genomic_DNA"/>
</dbReference>
<feature type="compositionally biased region" description="Basic and acidic residues" evidence="1">
    <location>
        <begin position="70"/>
        <end position="81"/>
    </location>
</feature>
<accession>A0A6J4H0G1</accession>
<dbReference type="AlphaFoldDB" id="A0A6J4H0G1"/>
<evidence type="ECO:0000256" key="1">
    <source>
        <dbReference type="SAM" id="MobiDB-lite"/>
    </source>
</evidence>
<feature type="non-terminal residue" evidence="2">
    <location>
        <position position="198"/>
    </location>
</feature>